<dbReference type="Gene3D" id="1.10.260.40">
    <property type="entry name" value="lambda repressor-like DNA-binding domains"/>
    <property type="match status" value="1"/>
</dbReference>
<organism evidence="3 4">
    <name type="scientific">Candidatus Xianfuyuplasma coldseepsis</name>
    <dbReference type="NCBI Taxonomy" id="2782163"/>
    <lineage>
        <taxon>Bacteria</taxon>
        <taxon>Bacillati</taxon>
        <taxon>Mycoplasmatota</taxon>
        <taxon>Mollicutes</taxon>
        <taxon>Candidatus Izemoplasmatales</taxon>
        <taxon>Candidatus Izemoplasmataceae</taxon>
        <taxon>Candidatus Xianfuyuplasma</taxon>
    </lineage>
</organism>
<dbReference type="PANTHER" id="PTHR46558">
    <property type="entry name" value="TRACRIPTIONAL REGULATORY PROTEIN-RELATED-RELATED"/>
    <property type="match status" value="1"/>
</dbReference>
<dbReference type="EMBL" id="CP048914">
    <property type="protein sequence ID" value="QMS85732.1"/>
    <property type="molecule type" value="Genomic_DNA"/>
</dbReference>
<dbReference type="AlphaFoldDB" id="A0A7L7KTU5"/>
<dbReference type="KEGG" id="xcl:G4Z02_08230"/>
<dbReference type="SMART" id="SM00530">
    <property type="entry name" value="HTH_XRE"/>
    <property type="match status" value="1"/>
</dbReference>
<dbReference type="Proteomes" id="UP000514720">
    <property type="component" value="Chromosome"/>
</dbReference>
<evidence type="ECO:0000313" key="3">
    <source>
        <dbReference type="EMBL" id="QMS85732.1"/>
    </source>
</evidence>
<dbReference type="InterPro" id="IPR010982">
    <property type="entry name" value="Lambda_DNA-bd_dom_sf"/>
</dbReference>
<evidence type="ECO:0000313" key="4">
    <source>
        <dbReference type="Proteomes" id="UP000514720"/>
    </source>
</evidence>
<dbReference type="SUPFAM" id="SSF47413">
    <property type="entry name" value="lambda repressor-like DNA-binding domains"/>
    <property type="match status" value="1"/>
</dbReference>
<protein>
    <submittedName>
        <fullName evidence="3">Helix-turn-helix transcriptional regulator</fullName>
    </submittedName>
</protein>
<reference evidence="3 4" key="1">
    <citation type="submission" date="2020-02" db="EMBL/GenBank/DDBJ databases">
        <authorList>
            <person name="Zheng R.K."/>
            <person name="Sun C.M."/>
        </authorList>
    </citation>
    <scope>NUCLEOTIDE SEQUENCE [LARGE SCALE GENOMIC DNA]</scope>
    <source>
        <strain evidence="4">zrk13</strain>
    </source>
</reference>
<evidence type="ECO:0000256" key="1">
    <source>
        <dbReference type="ARBA" id="ARBA00023125"/>
    </source>
</evidence>
<feature type="domain" description="HTH cro/C1-type" evidence="2">
    <location>
        <begin position="11"/>
        <end position="65"/>
    </location>
</feature>
<proteinExistence type="predicted"/>
<dbReference type="PANTHER" id="PTHR46558:SF4">
    <property type="entry name" value="DNA-BIDING PHAGE PROTEIN"/>
    <property type="match status" value="1"/>
</dbReference>
<dbReference type="GO" id="GO:0003677">
    <property type="term" value="F:DNA binding"/>
    <property type="evidence" value="ECO:0007669"/>
    <property type="project" value="UniProtKB-KW"/>
</dbReference>
<dbReference type="PROSITE" id="PS50943">
    <property type="entry name" value="HTH_CROC1"/>
    <property type="match status" value="1"/>
</dbReference>
<dbReference type="RefSeq" id="WP_258877538.1">
    <property type="nucleotide sequence ID" value="NZ_CP048914.1"/>
</dbReference>
<evidence type="ECO:0000259" key="2">
    <source>
        <dbReference type="PROSITE" id="PS50943"/>
    </source>
</evidence>
<accession>A0A7L7KTU5</accession>
<dbReference type="Pfam" id="PF01381">
    <property type="entry name" value="HTH_3"/>
    <property type="match status" value="1"/>
</dbReference>
<gene>
    <name evidence="3" type="ORF">G4Z02_08230</name>
</gene>
<name>A0A7L7KTU5_9MOLU</name>
<keyword evidence="1" id="KW-0238">DNA-binding</keyword>
<keyword evidence="4" id="KW-1185">Reference proteome</keyword>
<dbReference type="CDD" id="cd00093">
    <property type="entry name" value="HTH_XRE"/>
    <property type="match status" value="1"/>
</dbReference>
<dbReference type="InterPro" id="IPR001387">
    <property type="entry name" value="Cro/C1-type_HTH"/>
</dbReference>
<sequence>MLDLMQIGSKIATYRNQHNMTQHDLAETLYVTHQAVSKWEKGKSMPNIDILYELTKLFHISIDELLNDTEINDNDYDDLFESYPRHIVISKFLQSTTKPEDLDHIFYRLTKPERLRIVQHLIHHPDELTVKDIWHYLNHPERTYLLSVILSGKLDYDLRSIYMQLSDQEQRLVHSKYTEGHYPYKMPNYHIHL</sequence>